<dbReference type="AlphaFoldDB" id="A0A4S4ATU0"/>
<keyword evidence="1" id="KW-0805">Transcription regulation</keyword>
<organism evidence="5 6">
    <name type="scientific">Pseudothauera rhizosphaerae</name>
    <dbReference type="NCBI Taxonomy" id="2565932"/>
    <lineage>
        <taxon>Bacteria</taxon>
        <taxon>Pseudomonadati</taxon>
        <taxon>Pseudomonadota</taxon>
        <taxon>Betaproteobacteria</taxon>
        <taxon>Rhodocyclales</taxon>
        <taxon>Zoogloeaceae</taxon>
        <taxon>Pseudothauera</taxon>
    </lineage>
</organism>
<keyword evidence="3" id="KW-0804">Transcription</keyword>
<accession>A0A4S4ATU0</accession>
<protein>
    <submittedName>
        <fullName evidence="5">FadR family transcriptional regulator</fullName>
    </submittedName>
</protein>
<dbReference type="Gene3D" id="1.20.120.530">
    <property type="entry name" value="GntR ligand-binding domain-like"/>
    <property type="match status" value="1"/>
</dbReference>
<evidence type="ECO:0000313" key="5">
    <source>
        <dbReference type="EMBL" id="THF63331.1"/>
    </source>
</evidence>
<dbReference type="GO" id="GO:0003700">
    <property type="term" value="F:DNA-binding transcription factor activity"/>
    <property type="evidence" value="ECO:0007669"/>
    <property type="project" value="InterPro"/>
</dbReference>
<gene>
    <name evidence="5" type="ORF">E6O51_04485</name>
</gene>
<dbReference type="SMART" id="SM00895">
    <property type="entry name" value="FCD"/>
    <property type="match status" value="1"/>
</dbReference>
<dbReference type="InterPro" id="IPR011711">
    <property type="entry name" value="GntR_C"/>
</dbReference>
<evidence type="ECO:0000256" key="1">
    <source>
        <dbReference type="ARBA" id="ARBA00023015"/>
    </source>
</evidence>
<sequence length="241" mass="25173">MPSISSIAAQTLQRRIVSGEFAQGDTLPAQRELAESLNISRASLREAISMLEALGLVRSQAGKGVFVTWGRKSDPEQLPAGPAAVPPHALFEFRHALEPAWAGLAAQRATAAEHAALRTIQAGMEAALAAGDLVQASELDLQFHLRLADLSGNPLLRAAAGQFSAQIAHSLRLPFADVGGMWAPADEHRHILAAIEAGDGAAAAAAMRAHLDAAAARVGIDFLRPDTSLPSPSSTKEPSHA</sequence>
<proteinExistence type="predicted"/>
<name>A0A4S4ATU0_9RHOO</name>
<dbReference type="InterPro" id="IPR008920">
    <property type="entry name" value="TF_FadR/GntR_C"/>
</dbReference>
<dbReference type="Pfam" id="PF07729">
    <property type="entry name" value="FCD"/>
    <property type="match status" value="1"/>
</dbReference>
<dbReference type="PANTHER" id="PTHR43537">
    <property type="entry name" value="TRANSCRIPTIONAL REGULATOR, GNTR FAMILY"/>
    <property type="match status" value="1"/>
</dbReference>
<evidence type="ECO:0000256" key="3">
    <source>
        <dbReference type="ARBA" id="ARBA00023163"/>
    </source>
</evidence>
<keyword evidence="6" id="KW-1185">Reference proteome</keyword>
<dbReference type="EMBL" id="SSOD01000003">
    <property type="protein sequence ID" value="THF63331.1"/>
    <property type="molecule type" value="Genomic_DNA"/>
</dbReference>
<dbReference type="GO" id="GO:0003677">
    <property type="term" value="F:DNA binding"/>
    <property type="evidence" value="ECO:0007669"/>
    <property type="project" value="UniProtKB-KW"/>
</dbReference>
<dbReference type="Proteomes" id="UP000307956">
    <property type="component" value="Unassembled WGS sequence"/>
</dbReference>
<keyword evidence="2" id="KW-0238">DNA-binding</keyword>
<evidence type="ECO:0000256" key="2">
    <source>
        <dbReference type="ARBA" id="ARBA00023125"/>
    </source>
</evidence>
<dbReference type="InterPro" id="IPR036390">
    <property type="entry name" value="WH_DNA-bd_sf"/>
</dbReference>
<feature type="domain" description="HTH gntR-type" evidence="4">
    <location>
        <begin position="2"/>
        <end position="70"/>
    </location>
</feature>
<dbReference type="PROSITE" id="PS50949">
    <property type="entry name" value="HTH_GNTR"/>
    <property type="match status" value="1"/>
</dbReference>
<dbReference type="InterPro" id="IPR036388">
    <property type="entry name" value="WH-like_DNA-bd_sf"/>
</dbReference>
<dbReference type="PRINTS" id="PR00035">
    <property type="entry name" value="HTHGNTR"/>
</dbReference>
<dbReference type="RefSeq" id="WP_136383782.1">
    <property type="nucleotide sequence ID" value="NZ_SSOD01000003.1"/>
</dbReference>
<dbReference type="SUPFAM" id="SSF46785">
    <property type="entry name" value="Winged helix' DNA-binding domain"/>
    <property type="match status" value="1"/>
</dbReference>
<dbReference type="InterPro" id="IPR000524">
    <property type="entry name" value="Tscrpt_reg_HTH_GntR"/>
</dbReference>
<dbReference type="PANTHER" id="PTHR43537:SF5">
    <property type="entry name" value="UXU OPERON TRANSCRIPTIONAL REGULATOR"/>
    <property type="match status" value="1"/>
</dbReference>
<evidence type="ECO:0000259" key="4">
    <source>
        <dbReference type="PROSITE" id="PS50949"/>
    </source>
</evidence>
<evidence type="ECO:0000313" key="6">
    <source>
        <dbReference type="Proteomes" id="UP000307956"/>
    </source>
</evidence>
<dbReference type="Pfam" id="PF00392">
    <property type="entry name" value="GntR"/>
    <property type="match status" value="1"/>
</dbReference>
<dbReference type="OrthoDB" id="5296437at2"/>
<dbReference type="Gene3D" id="1.10.10.10">
    <property type="entry name" value="Winged helix-like DNA-binding domain superfamily/Winged helix DNA-binding domain"/>
    <property type="match status" value="1"/>
</dbReference>
<dbReference type="SMART" id="SM00345">
    <property type="entry name" value="HTH_GNTR"/>
    <property type="match status" value="1"/>
</dbReference>
<comment type="caution">
    <text evidence="5">The sequence shown here is derived from an EMBL/GenBank/DDBJ whole genome shotgun (WGS) entry which is preliminary data.</text>
</comment>
<dbReference type="SUPFAM" id="SSF48008">
    <property type="entry name" value="GntR ligand-binding domain-like"/>
    <property type="match status" value="1"/>
</dbReference>
<reference evidence="5 6" key="1">
    <citation type="submission" date="2019-04" db="EMBL/GenBank/DDBJ databases">
        <title>Azoarcus rhizosphaerae sp. nov. isolated from rhizosphere of Ficus religiosa.</title>
        <authorList>
            <person name="Lin S.-Y."/>
            <person name="Hameed A."/>
            <person name="Hsu Y.-H."/>
            <person name="Young C.-C."/>
        </authorList>
    </citation>
    <scope>NUCLEOTIDE SEQUENCE [LARGE SCALE GENOMIC DNA]</scope>
    <source>
        <strain evidence="5 6">CC-YHH848</strain>
    </source>
</reference>
<dbReference type="CDD" id="cd07377">
    <property type="entry name" value="WHTH_GntR"/>
    <property type="match status" value="1"/>
</dbReference>